<dbReference type="AlphaFoldDB" id="A0A139WFP4"/>
<evidence type="ECO:0000256" key="13">
    <source>
        <dbReference type="SAM" id="SignalP"/>
    </source>
</evidence>
<keyword evidence="16" id="KW-1185">Reference proteome</keyword>
<dbReference type="InterPro" id="IPR005829">
    <property type="entry name" value="Sugar_transporter_CS"/>
</dbReference>
<feature type="active site" description="Acyl-ester intermediate" evidence="11">
    <location>
        <position position="433"/>
    </location>
</feature>
<evidence type="ECO:0000256" key="12">
    <source>
        <dbReference type="SAM" id="Phobius"/>
    </source>
</evidence>
<organism evidence="15 16">
    <name type="scientific">Tribolium castaneum</name>
    <name type="common">Red flour beetle</name>
    <dbReference type="NCBI Taxonomy" id="7070"/>
    <lineage>
        <taxon>Eukaryota</taxon>
        <taxon>Metazoa</taxon>
        <taxon>Ecdysozoa</taxon>
        <taxon>Arthropoda</taxon>
        <taxon>Hexapoda</taxon>
        <taxon>Insecta</taxon>
        <taxon>Pterygota</taxon>
        <taxon>Neoptera</taxon>
        <taxon>Endopterygota</taxon>
        <taxon>Coleoptera</taxon>
        <taxon>Polyphaga</taxon>
        <taxon>Cucujiformia</taxon>
        <taxon>Tenebrionidae</taxon>
        <taxon>Tenebrionidae incertae sedis</taxon>
        <taxon>Tribolium</taxon>
    </lineage>
</organism>
<dbReference type="InterPro" id="IPR005828">
    <property type="entry name" value="MFS_sugar_transport-like"/>
</dbReference>
<evidence type="ECO:0000256" key="10">
    <source>
        <dbReference type="ARBA" id="ARBA00048484"/>
    </source>
</evidence>
<dbReference type="InterPro" id="IPR019826">
    <property type="entry name" value="Carboxylesterase_B_AS"/>
</dbReference>
<dbReference type="Gene3D" id="1.20.1250.20">
    <property type="entry name" value="MFS general substrate transporter like domains"/>
    <property type="match status" value="1"/>
</dbReference>
<dbReference type="PROSITE" id="PS00122">
    <property type="entry name" value="CARBOXYLESTERASE_B_1"/>
    <property type="match status" value="1"/>
</dbReference>
<gene>
    <name evidence="15" type="primary">AUGUSTUS-3.0.2_33626</name>
    <name evidence="15" type="ORF">TcasGA2_TC033626</name>
</gene>
<keyword evidence="4 12" id="KW-0812">Transmembrane</keyword>
<keyword evidence="5" id="KW-0378">Hydrolase</keyword>
<evidence type="ECO:0000313" key="16">
    <source>
        <dbReference type="Proteomes" id="UP000007266"/>
    </source>
</evidence>
<evidence type="ECO:0000256" key="6">
    <source>
        <dbReference type="ARBA" id="ARBA00022989"/>
    </source>
</evidence>
<comment type="similarity">
    <text evidence="2">Belongs to the type-B carboxylesterase/lipase family.</text>
</comment>
<feature type="transmembrane region" description="Helical" evidence="12">
    <location>
        <begin position="139"/>
        <end position="161"/>
    </location>
</feature>
<dbReference type="GO" id="GO:0016020">
    <property type="term" value="C:membrane"/>
    <property type="evidence" value="ECO:0007669"/>
    <property type="project" value="UniProtKB-SubCell"/>
</dbReference>
<dbReference type="InterPro" id="IPR002018">
    <property type="entry name" value="CarbesteraseB"/>
</dbReference>
<dbReference type="SUPFAM" id="SSF103473">
    <property type="entry name" value="MFS general substrate transporter"/>
    <property type="match status" value="1"/>
</dbReference>
<dbReference type="eggNOG" id="KOG1516">
    <property type="taxonomic scope" value="Eukaryota"/>
</dbReference>
<dbReference type="Pfam" id="PF00135">
    <property type="entry name" value="COesterase"/>
    <property type="match status" value="1"/>
</dbReference>
<dbReference type="OMA" id="WISATIP"/>
<dbReference type="PANTHER" id="PTHR43142">
    <property type="entry name" value="CARBOXYLIC ESTER HYDROLASE"/>
    <property type="match status" value="1"/>
</dbReference>
<dbReference type="SUPFAM" id="SSF53474">
    <property type="entry name" value="alpha/beta-Hydrolases"/>
    <property type="match status" value="1"/>
</dbReference>
<feature type="domain" description="Carboxylesterase type B" evidence="14">
    <location>
        <begin position="247"/>
        <end position="756"/>
    </location>
</feature>
<reference evidence="15 16" key="1">
    <citation type="journal article" date="2008" name="Nature">
        <title>The genome of the model beetle and pest Tribolium castaneum.</title>
        <authorList>
            <consortium name="Tribolium Genome Sequencing Consortium"/>
            <person name="Richards S."/>
            <person name="Gibbs R.A."/>
            <person name="Weinstock G.M."/>
            <person name="Brown S.J."/>
            <person name="Denell R."/>
            <person name="Beeman R.W."/>
            <person name="Gibbs R."/>
            <person name="Beeman R.W."/>
            <person name="Brown S.J."/>
            <person name="Bucher G."/>
            <person name="Friedrich M."/>
            <person name="Grimmelikhuijzen C.J."/>
            <person name="Klingler M."/>
            <person name="Lorenzen M."/>
            <person name="Richards S."/>
            <person name="Roth S."/>
            <person name="Schroder R."/>
            <person name="Tautz D."/>
            <person name="Zdobnov E.M."/>
            <person name="Muzny D."/>
            <person name="Gibbs R.A."/>
            <person name="Weinstock G.M."/>
            <person name="Attaway T."/>
            <person name="Bell S."/>
            <person name="Buhay C.J."/>
            <person name="Chandrabose M.N."/>
            <person name="Chavez D."/>
            <person name="Clerk-Blankenburg K.P."/>
            <person name="Cree A."/>
            <person name="Dao M."/>
            <person name="Davis C."/>
            <person name="Chacko J."/>
            <person name="Dinh H."/>
            <person name="Dugan-Rocha S."/>
            <person name="Fowler G."/>
            <person name="Garner T.T."/>
            <person name="Garnes J."/>
            <person name="Gnirke A."/>
            <person name="Hawes A."/>
            <person name="Hernandez J."/>
            <person name="Hines S."/>
            <person name="Holder M."/>
            <person name="Hume J."/>
            <person name="Jhangiani S.N."/>
            <person name="Joshi V."/>
            <person name="Khan Z.M."/>
            <person name="Jackson L."/>
            <person name="Kovar C."/>
            <person name="Kowis A."/>
            <person name="Lee S."/>
            <person name="Lewis L.R."/>
            <person name="Margolis J."/>
            <person name="Morgan M."/>
            <person name="Nazareth L.V."/>
            <person name="Nguyen N."/>
            <person name="Okwuonu G."/>
            <person name="Parker D."/>
            <person name="Richards S."/>
            <person name="Ruiz S.J."/>
            <person name="Santibanez J."/>
            <person name="Savard J."/>
            <person name="Scherer S.E."/>
            <person name="Schneider B."/>
            <person name="Sodergren E."/>
            <person name="Tautz D."/>
            <person name="Vattahil S."/>
            <person name="Villasana D."/>
            <person name="White C.S."/>
            <person name="Wright R."/>
            <person name="Park Y."/>
            <person name="Beeman R.W."/>
            <person name="Lord J."/>
            <person name="Oppert B."/>
            <person name="Lorenzen M."/>
            <person name="Brown S."/>
            <person name="Wang L."/>
            <person name="Savard J."/>
            <person name="Tautz D."/>
            <person name="Richards S."/>
            <person name="Weinstock G."/>
            <person name="Gibbs R.A."/>
            <person name="Liu Y."/>
            <person name="Worley K."/>
            <person name="Weinstock G."/>
            <person name="Elsik C.G."/>
            <person name="Reese J.T."/>
            <person name="Elhaik E."/>
            <person name="Landan G."/>
            <person name="Graur D."/>
            <person name="Arensburger P."/>
            <person name="Atkinson P."/>
            <person name="Beeman R.W."/>
            <person name="Beidler J."/>
            <person name="Brown S.J."/>
            <person name="Demuth J.P."/>
            <person name="Drury D.W."/>
            <person name="Du Y.Z."/>
            <person name="Fujiwara H."/>
            <person name="Lorenzen M."/>
            <person name="Maselli V."/>
            <person name="Osanai M."/>
            <person name="Park Y."/>
            <person name="Robertson H.M."/>
            <person name="Tu Z."/>
            <person name="Wang J.J."/>
            <person name="Wang S."/>
            <person name="Richards S."/>
            <person name="Song H."/>
            <person name="Zhang L."/>
            <person name="Sodergren E."/>
            <person name="Werner D."/>
            <person name="Stanke M."/>
            <person name="Morgenstern B."/>
            <person name="Solovyev V."/>
            <person name="Kosarev P."/>
            <person name="Brown G."/>
            <person name="Chen H.C."/>
            <person name="Ermolaeva O."/>
            <person name="Hlavina W."/>
            <person name="Kapustin Y."/>
            <person name="Kiryutin B."/>
            <person name="Kitts P."/>
            <person name="Maglott D."/>
            <person name="Pruitt K."/>
            <person name="Sapojnikov V."/>
            <person name="Souvorov A."/>
            <person name="Mackey A.J."/>
            <person name="Waterhouse R.M."/>
            <person name="Wyder S."/>
            <person name="Zdobnov E.M."/>
            <person name="Zdobnov E.M."/>
            <person name="Wyder S."/>
            <person name="Kriventseva E.V."/>
            <person name="Kadowaki T."/>
            <person name="Bork P."/>
            <person name="Aranda M."/>
            <person name="Bao R."/>
            <person name="Beermann A."/>
            <person name="Berns N."/>
            <person name="Bolognesi R."/>
            <person name="Bonneton F."/>
            <person name="Bopp D."/>
            <person name="Brown S.J."/>
            <person name="Bucher G."/>
            <person name="Butts T."/>
            <person name="Chaumot A."/>
            <person name="Denell R.E."/>
            <person name="Ferrier D.E."/>
            <person name="Friedrich M."/>
            <person name="Gordon C.M."/>
            <person name="Jindra M."/>
            <person name="Klingler M."/>
            <person name="Lan Q."/>
            <person name="Lattorff H.M."/>
            <person name="Laudet V."/>
            <person name="von Levetsow C."/>
            <person name="Liu Z."/>
            <person name="Lutz R."/>
            <person name="Lynch J.A."/>
            <person name="da Fonseca R.N."/>
            <person name="Posnien N."/>
            <person name="Reuter R."/>
            <person name="Roth S."/>
            <person name="Savard J."/>
            <person name="Schinko J.B."/>
            <person name="Schmitt C."/>
            <person name="Schoppmeier M."/>
            <person name="Schroder R."/>
            <person name="Shippy T.D."/>
            <person name="Simonnet F."/>
            <person name="Marques-Souza H."/>
            <person name="Tautz D."/>
            <person name="Tomoyasu Y."/>
            <person name="Trauner J."/>
            <person name="Van der Zee M."/>
            <person name="Vervoort M."/>
            <person name="Wittkopp N."/>
            <person name="Wimmer E.A."/>
            <person name="Yang X."/>
            <person name="Jones A.K."/>
            <person name="Sattelle D.B."/>
            <person name="Ebert P.R."/>
            <person name="Nelson D."/>
            <person name="Scott J.G."/>
            <person name="Beeman R.W."/>
            <person name="Muthukrishnan S."/>
            <person name="Kramer K.J."/>
            <person name="Arakane Y."/>
            <person name="Beeman R.W."/>
            <person name="Zhu Q."/>
            <person name="Hogenkamp D."/>
            <person name="Dixit R."/>
            <person name="Oppert B."/>
            <person name="Jiang H."/>
            <person name="Zou Z."/>
            <person name="Marshall J."/>
            <person name="Elpidina E."/>
            <person name="Vinokurov K."/>
            <person name="Oppert C."/>
            <person name="Zou Z."/>
            <person name="Evans J."/>
            <person name="Lu Z."/>
            <person name="Zhao P."/>
            <person name="Sumathipala N."/>
            <person name="Altincicek B."/>
            <person name="Vilcinskas A."/>
            <person name="Williams M."/>
            <person name="Hultmark D."/>
            <person name="Hetru C."/>
            <person name="Jiang H."/>
            <person name="Grimmelikhuijzen C.J."/>
            <person name="Hauser F."/>
            <person name="Cazzamali G."/>
            <person name="Williamson M."/>
            <person name="Park Y."/>
            <person name="Li B."/>
            <person name="Tanaka Y."/>
            <person name="Predel R."/>
            <person name="Neupert S."/>
            <person name="Schachtner J."/>
            <person name="Verleyen P."/>
            <person name="Raible F."/>
            <person name="Bork P."/>
            <person name="Friedrich M."/>
            <person name="Walden K.K."/>
            <person name="Robertson H.M."/>
            <person name="Angeli S."/>
            <person name="Foret S."/>
            <person name="Bucher G."/>
            <person name="Schuetz S."/>
            <person name="Maleszka R."/>
            <person name="Wimmer E.A."/>
            <person name="Beeman R.W."/>
            <person name="Lorenzen M."/>
            <person name="Tomoyasu Y."/>
            <person name="Miller S.C."/>
            <person name="Grossmann D."/>
            <person name="Bucher G."/>
        </authorList>
    </citation>
    <scope>NUCLEOTIDE SEQUENCE [LARGE SCALE GENOMIC DNA]</scope>
    <source>
        <strain evidence="15 16">Georgia GA2</strain>
    </source>
</reference>
<dbReference type="InterPro" id="IPR029058">
    <property type="entry name" value="AB_hydrolase_fold"/>
</dbReference>
<proteinExistence type="inferred from homology"/>
<dbReference type="InterPro" id="IPR000997">
    <property type="entry name" value="Cholinesterase"/>
</dbReference>
<evidence type="ECO:0000256" key="11">
    <source>
        <dbReference type="PIRSR" id="PIRSR600997-1"/>
    </source>
</evidence>
<evidence type="ECO:0000313" key="15">
    <source>
        <dbReference type="EMBL" id="KYB26709.1"/>
    </source>
</evidence>
<feature type="active site" description="Charge relay system" evidence="11">
    <location>
        <position position="678"/>
    </location>
</feature>
<sequence length="768" mass="85315">MKRVFFSYQFLATVTSSLAVLSSGIHEAWTSVYIPVLLNGTNTLKITSVEGSWITMSMSFGGLIGCVVSCLLINKIGRKKTILLTFCPNFLSSVVLAFANSVPVFCTARVLSGVAFGIAIGVIPHYIGEIADPEIRGSLGTLVTIFSLSGFLFINIVGSYVTIQTSSWISATIPVLFLLTFIWMPESPYYLVMIGECDQAEQTLAKLKGTRDVFDEFQNLKDVMPVSVITIALTFGLNVWHSFIMSDPTVTIQQGQLRGKISTNIDNKNFYSFQGIPYAKPPTGPLRFKDPQAPEPWTGVKDATTEGSVCYAKHMLFNNIIGSEDCLHLNVYTPELASKNLRPVMVWIHGGAFKSGSSNTDVYGPEYLLTQDVVVVTFNYRLGIFGFLKLDDATLGVPGNAGMKDMVMALKWVRKNISKFGGDPNNVTIFGESAGAASVHYLVLSPLAKGLFHRAIAQSGTALNSFARGRSDMVSHISAELNTKNEREILEKLVQMPAEQLFELYEKLVTVCEGLNNAGGKLPFAPVIEKASQNAFIAEEPLKIIKSGNYNQVPLIFGFTTREGMLIEQMIKPRKPTMPRDFEAAIPYTLEVERGSENSKQIAQKIKDFYYGEPGSEDKLENFYIIHTDNYFLRDIIFAVKHHAATSKFPVYLYQMSVDSSLNVMKRLSNITAPGVAHGDDIGYLFKTKVSPALNPGSLEEVSVRRFVRLWTNFARNGNPDEPQWKPVKTNELNYIDIGEKLSAKVNPEPERMKFWEELYKNKPLYSI</sequence>
<evidence type="ECO:0000256" key="4">
    <source>
        <dbReference type="ARBA" id="ARBA00022692"/>
    </source>
</evidence>
<feature type="active site" description="Charge relay system" evidence="11">
    <location>
        <position position="563"/>
    </location>
</feature>
<evidence type="ECO:0000256" key="8">
    <source>
        <dbReference type="ARBA" id="ARBA00023157"/>
    </source>
</evidence>
<accession>A0A139WFP4</accession>
<dbReference type="InParanoid" id="A0A139WFP4"/>
<feature type="signal peptide" evidence="13">
    <location>
        <begin position="1"/>
        <end position="19"/>
    </location>
</feature>
<evidence type="ECO:0000256" key="3">
    <source>
        <dbReference type="ARBA" id="ARBA00022487"/>
    </source>
</evidence>
<evidence type="ECO:0000256" key="7">
    <source>
        <dbReference type="ARBA" id="ARBA00023136"/>
    </source>
</evidence>
<dbReference type="EMBL" id="KQ971352">
    <property type="protein sequence ID" value="KYB26709.1"/>
    <property type="molecule type" value="Genomic_DNA"/>
</dbReference>
<evidence type="ECO:0000256" key="5">
    <source>
        <dbReference type="ARBA" id="ARBA00022801"/>
    </source>
</evidence>
<comment type="catalytic activity">
    <reaction evidence="10">
        <text>acetylcholine + H2O = choline + acetate + H(+)</text>
        <dbReference type="Rhea" id="RHEA:17561"/>
        <dbReference type="ChEBI" id="CHEBI:15354"/>
        <dbReference type="ChEBI" id="CHEBI:15355"/>
        <dbReference type="ChEBI" id="CHEBI:15377"/>
        <dbReference type="ChEBI" id="CHEBI:15378"/>
        <dbReference type="ChEBI" id="CHEBI:30089"/>
        <dbReference type="EC" id="3.1.1.7"/>
    </reaction>
</comment>
<dbReference type="InterPro" id="IPR036259">
    <property type="entry name" value="MFS_trans_sf"/>
</dbReference>
<evidence type="ECO:0000256" key="1">
    <source>
        <dbReference type="ARBA" id="ARBA00004141"/>
    </source>
</evidence>
<keyword evidence="8" id="KW-1015">Disulfide bond</keyword>
<dbReference type="GO" id="GO:0022857">
    <property type="term" value="F:transmembrane transporter activity"/>
    <property type="evidence" value="ECO:0007669"/>
    <property type="project" value="InterPro"/>
</dbReference>
<dbReference type="Pfam" id="PF00083">
    <property type="entry name" value="Sugar_tr"/>
    <property type="match status" value="1"/>
</dbReference>
<dbReference type="FunFam" id="1.20.1250.20:FF:001691">
    <property type="entry name" value="Esterase-6-like Protein"/>
    <property type="match status" value="1"/>
</dbReference>
<dbReference type="SMR" id="A0A139WFP4"/>
<dbReference type="PROSITE" id="PS00217">
    <property type="entry name" value="SUGAR_TRANSPORT_2"/>
    <property type="match status" value="1"/>
</dbReference>
<dbReference type="GO" id="GO:0003990">
    <property type="term" value="F:acetylcholinesterase activity"/>
    <property type="evidence" value="ECO:0007669"/>
    <property type="project" value="UniProtKB-EC"/>
</dbReference>
<feature type="transmembrane region" description="Helical" evidence="12">
    <location>
        <begin position="108"/>
        <end position="127"/>
    </location>
</feature>
<dbReference type="Gene3D" id="3.40.50.1820">
    <property type="entry name" value="alpha/beta hydrolase"/>
    <property type="match status" value="1"/>
</dbReference>
<keyword evidence="3" id="KW-0719">Serine esterase</keyword>
<reference evidence="15 16" key="2">
    <citation type="journal article" date="2010" name="Nucleic Acids Res.">
        <title>BeetleBase in 2010: revisions to provide comprehensive genomic information for Tribolium castaneum.</title>
        <authorList>
            <person name="Kim H.S."/>
            <person name="Murphy T."/>
            <person name="Xia J."/>
            <person name="Caragea D."/>
            <person name="Park Y."/>
            <person name="Beeman R.W."/>
            <person name="Lorenzen M.D."/>
            <person name="Butcher S."/>
            <person name="Manak J.R."/>
            <person name="Brown S.J."/>
        </authorList>
    </citation>
    <scope>GENOME REANNOTATION</scope>
    <source>
        <strain evidence="15 16">Georgia GA2</strain>
    </source>
</reference>
<comment type="subcellular location">
    <subcellularLocation>
        <location evidence="1">Membrane</location>
        <topology evidence="1">Multi-pass membrane protein</topology>
    </subcellularLocation>
</comment>
<keyword evidence="13" id="KW-0732">Signal</keyword>
<evidence type="ECO:0000256" key="2">
    <source>
        <dbReference type="ARBA" id="ARBA00005964"/>
    </source>
</evidence>
<dbReference type="STRING" id="7070.A0A139WFP4"/>
<dbReference type="PRINTS" id="PR00878">
    <property type="entry name" value="CHOLNESTRASE"/>
</dbReference>
<evidence type="ECO:0000259" key="14">
    <source>
        <dbReference type="Pfam" id="PF00135"/>
    </source>
</evidence>
<keyword evidence="7 12" id="KW-0472">Membrane</keyword>
<dbReference type="Proteomes" id="UP000007266">
    <property type="component" value="Linkage group 7"/>
</dbReference>
<keyword evidence="9" id="KW-0325">Glycoprotein</keyword>
<feature type="transmembrane region" description="Helical" evidence="12">
    <location>
        <begin position="54"/>
        <end position="74"/>
    </location>
</feature>
<keyword evidence="6 12" id="KW-1133">Transmembrane helix</keyword>
<dbReference type="FunFam" id="3.40.50.1820:FF:001063">
    <property type="entry name" value="Esterase-6-like Protein"/>
    <property type="match status" value="1"/>
</dbReference>
<dbReference type="ESTHER" id="trica-d6wu44">
    <property type="family name" value="Carb_B_Arthropoda"/>
</dbReference>
<name>A0A139WFP4_TRICA</name>
<protein>
    <submittedName>
        <fullName evidence="15">Esterase-6-like Protein</fullName>
    </submittedName>
</protein>
<evidence type="ECO:0000256" key="9">
    <source>
        <dbReference type="ARBA" id="ARBA00023180"/>
    </source>
</evidence>
<dbReference type="PANTHER" id="PTHR43142:SF1">
    <property type="entry name" value="CARBOXYLIC ESTER HYDROLASE"/>
    <property type="match status" value="1"/>
</dbReference>
<feature type="transmembrane region" description="Helical" evidence="12">
    <location>
        <begin position="167"/>
        <end position="184"/>
    </location>
</feature>
<feature type="chain" id="PRO_5007299914" evidence="13">
    <location>
        <begin position="20"/>
        <end position="768"/>
    </location>
</feature>